<dbReference type="InterPro" id="IPR025345">
    <property type="entry name" value="DUF4249"/>
</dbReference>
<comment type="caution">
    <text evidence="1">The sequence shown here is derived from an EMBL/GenBank/DDBJ whole genome shotgun (WGS) entry which is preliminary data.</text>
</comment>
<accession>A0ABT0HJ78</accession>
<dbReference type="EMBL" id="JALPRF010000002">
    <property type="protein sequence ID" value="MCK8492223.1"/>
    <property type="molecule type" value="Genomic_DNA"/>
</dbReference>
<organism evidence="1 2">
    <name type="scientific">Spirosoma liriopis</name>
    <dbReference type="NCBI Taxonomy" id="2937440"/>
    <lineage>
        <taxon>Bacteria</taxon>
        <taxon>Pseudomonadati</taxon>
        <taxon>Bacteroidota</taxon>
        <taxon>Cytophagia</taxon>
        <taxon>Cytophagales</taxon>
        <taxon>Cytophagaceae</taxon>
        <taxon>Spirosoma</taxon>
    </lineage>
</organism>
<gene>
    <name evidence="1" type="ORF">M0L20_10220</name>
</gene>
<evidence type="ECO:0000313" key="2">
    <source>
        <dbReference type="Proteomes" id="UP001202180"/>
    </source>
</evidence>
<dbReference type="Proteomes" id="UP001202180">
    <property type="component" value="Unassembled WGS sequence"/>
</dbReference>
<dbReference type="Pfam" id="PF14054">
    <property type="entry name" value="DUF4249"/>
    <property type="match status" value="1"/>
</dbReference>
<protein>
    <submittedName>
        <fullName evidence="1">DUF4249 domain-containing protein</fullName>
    </submittedName>
</protein>
<dbReference type="PROSITE" id="PS51257">
    <property type="entry name" value="PROKAR_LIPOPROTEIN"/>
    <property type="match status" value="1"/>
</dbReference>
<evidence type="ECO:0000313" key="1">
    <source>
        <dbReference type="EMBL" id="MCK8492223.1"/>
    </source>
</evidence>
<keyword evidence="2" id="KW-1185">Reference proteome</keyword>
<sequence length="318" mass="34961">MRTKLFFVFTILSGLTGLLTGCDSLRNEVDPSVLGAESPRLVVHGFLSPQSRVLAVRVTRSQTVVGDSVGGAVTIDDSLADEADDVVDAVVTISEGGRSVNLRYKANGLPYYSARAGELLITVGKTYTLTVQTPNGERATSSCTIPGPVGLTSIRFDSLQSGRTQRYFVRARWYDVANQTNYYQVTGAFRFIADCPECTTKPGYIEREEFSNLSFDDNSRGLLTDADGNDEMISGRAYLNGANVDTQLPFRRQYKTATVTMNLLNIEPSYYQYWTAVIRQRRTRGNPFAEPVMIPSNIQGGLGCFAGYSNSTLTLRIK</sequence>
<reference evidence="1 2" key="1">
    <citation type="submission" date="2022-04" db="EMBL/GenBank/DDBJ databases">
        <title>Spirosoma sp. strain RP8 genome sequencing and assembly.</title>
        <authorList>
            <person name="Jung Y."/>
        </authorList>
    </citation>
    <scope>NUCLEOTIDE SEQUENCE [LARGE SCALE GENOMIC DNA]</scope>
    <source>
        <strain evidence="1 2">RP8</strain>
    </source>
</reference>
<dbReference type="RefSeq" id="WP_248476829.1">
    <property type="nucleotide sequence ID" value="NZ_JALPRF010000002.1"/>
</dbReference>
<name>A0ABT0HJ78_9BACT</name>
<proteinExistence type="predicted"/>